<dbReference type="AlphaFoldDB" id="A0A1Z1G5U5"/>
<keyword evidence="2" id="KW-0813">Transport</keyword>
<keyword evidence="4" id="KW-0375">Hydrogen ion transport</keyword>
<evidence type="ECO:0000256" key="7">
    <source>
        <dbReference type="ARBA" id="ARBA00023136"/>
    </source>
</evidence>
<protein>
    <submittedName>
        <fullName evidence="10">Envelope membrane protein</fullName>
    </submittedName>
</protein>
<comment type="similarity">
    <text evidence="8">Belongs to the CemA family.</text>
</comment>
<evidence type="ECO:0000256" key="3">
    <source>
        <dbReference type="ARBA" id="ARBA00022692"/>
    </source>
</evidence>
<keyword evidence="3 9" id="KW-0812">Transmembrane</keyword>
<evidence type="ECO:0000256" key="5">
    <source>
        <dbReference type="ARBA" id="ARBA00022989"/>
    </source>
</evidence>
<dbReference type="PANTHER" id="PTHR33650:SF2">
    <property type="entry name" value="CHLOROPLAST ENVELOPE MEMBRANE PROTEIN"/>
    <property type="match status" value="1"/>
</dbReference>
<keyword evidence="10" id="KW-0496">Mitochondrion</keyword>
<keyword evidence="7 9" id="KW-0472">Membrane</keyword>
<accession>A0A1Z1G5U5</accession>
<keyword evidence="6" id="KW-0406">Ion transport</keyword>
<proteinExistence type="inferred from homology"/>
<dbReference type="EMBL" id="KY242385">
    <property type="protein sequence ID" value="ARV78370.1"/>
    <property type="molecule type" value="Genomic_DNA"/>
</dbReference>
<sequence length="439" mass="51606">MKNYQQIRPYHCLKKAYEIGKHIRKIKKNYLSHRTVFFHRKRSWQSILFYTNTELNNYIFKIYLSLLGYRISLYFMDLCQFLRFHNPPRRNKKFIHRSRERDYKNHSIPIDIIDGELIREINRKLTWIEVTLNDLYIWKRYYLLSSSSSDGKERNDHSLLGLGTKGTESIIIVHESIGLLPRSITRTISRFKAELTNQSKPLILREFGLTRYQALASLQYIGCLISIPSIISIFFQKYFSEPWIRFWWNNEQSQIFLAPAQEDKTLEELEGIEELSRLDKIIENSSFVTQSQGLGDGIHEKTIELVKNHNDNSIEIISHSLTDIIYIITLSGLFIAGEERLVISNSWAQELFYSLSDTMKAFFILLLTDSCIGFHSPHGWELAISFFLEHFGFVRDGRIISCFVSTFPVVSDTVLKYLIFRHLNRISPSIVATYHTMNE</sequence>
<evidence type="ECO:0000256" key="9">
    <source>
        <dbReference type="SAM" id="Phobius"/>
    </source>
</evidence>
<evidence type="ECO:0000256" key="4">
    <source>
        <dbReference type="ARBA" id="ARBA00022781"/>
    </source>
</evidence>
<comment type="subcellular location">
    <subcellularLocation>
        <location evidence="1">Membrane</location>
        <topology evidence="1">Multi-pass membrane protein</topology>
    </subcellularLocation>
</comment>
<dbReference type="Pfam" id="PF03040">
    <property type="entry name" value="CemA"/>
    <property type="match status" value="1"/>
</dbReference>
<evidence type="ECO:0000313" key="10">
    <source>
        <dbReference type="EMBL" id="ARV78370.1"/>
    </source>
</evidence>
<dbReference type="GO" id="GO:1902600">
    <property type="term" value="P:proton transmembrane transport"/>
    <property type="evidence" value="ECO:0007669"/>
    <property type="project" value="UniProtKB-KW"/>
</dbReference>
<geneLocation type="mitochondrion" evidence="10"/>
<evidence type="ECO:0000256" key="1">
    <source>
        <dbReference type="ARBA" id="ARBA00004141"/>
    </source>
</evidence>
<evidence type="ECO:0000256" key="8">
    <source>
        <dbReference type="ARBA" id="ARBA00043980"/>
    </source>
</evidence>
<reference evidence="10" key="1">
    <citation type="submission" date="2016-11" db="EMBL/GenBank/DDBJ databases">
        <title>The extraordinary variation of the organellar genomes of the Aneura pinguis (Aneuraceae, Hepaticopsida) revealed the highly advanced cryptic speciation of the early land plants.</title>
        <authorList>
            <person name="Sawicki J."/>
        </authorList>
    </citation>
    <scope>NUCLEOTIDE SEQUENCE</scope>
    <source>
        <strain evidence="10">CpJ</strain>
    </source>
</reference>
<evidence type="ECO:0000256" key="2">
    <source>
        <dbReference type="ARBA" id="ARBA00022448"/>
    </source>
</evidence>
<name>A0A1Z1G5U5_ANEPI</name>
<dbReference type="PANTHER" id="PTHR33650">
    <property type="entry name" value="CHLOROPLAST ENVELOPE MEMBRANE PROTEIN-RELATED"/>
    <property type="match status" value="1"/>
</dbReference>
<gene>
    <name evidence="10" type="primary">cemA</name>
</gene>
<keyword evidence="5 9" id="KW-1133">Transmembrane helix</keyword>
<dbReference type="HAMAP" id="MF_01308">
    <property type="entry name" value="CemA_PxcA"/>
    <property type="match status" value="1"/>
</dbReference>
<organism evidence="10">
    <name type="scientific">Aneura pinguis</name>
    <name type="common">Greasewort</name>
    <name type="synonym">Riccardia pinguis</name>
    <dbReference type="NCBI Taxonomy" id="39026"/>
    <lineage>
        <taxon>Eukaryota</taxon>
        <taxon>Viridiplantae</taxon>
        <taxon>Streptophyta</taxon>
        <taxon>Embryophyta</taxon>
        <taxon>Marchantiophyta</taxon>
        <taxon>Jungermanniopsida</taxon>
        <taxon>Metzgeriidae</taxon>
        <taxon>Metzgeriales</taxon>
        <taxon>Aneuraceae</taxon>
        <taxon>Aneura</taxon>
    </lineage>
</organism>
<feature type="transmembrane region" description="Helical" evidence="9">
    <location>
        <begin position="214"/>
        <end position="235"/>
    </location>
</feature>
<evidence type="ECO:0000256" key="6">
    <source>
        <dbReference type="ARBA" id="ARBA00023065"/>
    </source>
</evidence>
<dbReference type="GO" id="GO:0016020">
    <property type="term" value="C:membrane"/>
    <property type="evidence" value="ECO:0007669"/>
    <property type="project" value="UniProtKB-SubCell"/>
</dbReference>
<dbReference type="InterPro" id="IPR004282">
    <property type="entry name" value="CemA"/>
</dbReference>